<dbReference type="PROSITE" id="PS50206">
    <property type="entry name" value="RHODANESE_3"/>
    <property type="match status" value="1"/>
</dbReference>
<sequence length="415" mass="45033">MRMTALFWEAFLIAAASLRANKLRTALTLLGIIVGVAAVIAVVTIIKGLDRTVANTFSSQGSTVFSVSKRPMVILSREDLVRFNKRKDITEDDAEAIARLCSSCWRIGIAVNNPNTLVKYNDQKSENVLVRGVTLPMLAIDDVNLAAGRAWTETEETAAHRVCVVGADILTNLFGGAPPEQAIGREIRIAGQPFEIIGVAEKLGSIFGFSRDNFIYIPYEAYKRAFGARTSLIIFVQARSADELENVEDEVRTIMRNRRGKTFLDEDDGFALETQDVFLDLYKRATSNIYLVTIGVASVSLIVGGIVVMNIMLVSVTERTREIGIRKAVGARRRDILTQFLIEAVVLTAIGGVIGVGLGFGCAYGLAFALGFPTLISVWSAILGVSVSSVVGIISGSWPAWRAAELDPVEALRAE</sequence>
<feature type="domain" description="Rhodanese" evidence="8">
    <location>
        <begin position="391"/>
        <end position="410"/>
    </location>
</feature>
<evidence type="ECO:0000256" key="1">
    <source>
        <dbReference type="ARBA" id="ARBA00004651"/>
    </source>
</evidence>
<dbReference type="Pfam" id="PF12704">
    <property type="entry name" value="MacB_PCD"/>
    <property type="match status" value="1"/>
</dbReference>
<evidence type="ECO:0000256" key="5">
    <source>
        <dbReference type="ARBA" id="ARBA00023136"/>
    </source>
</evidence>
<protein>
    <submittedName>
        <fullName evidence="9">ABC-type antimicrobial peptide transport system, permease component</fullName>
    </submittedName>
</protein>
<feature type="transmembrane region" description="Helical" evidence="7">
    <location>
        <begin position="336"/>
        <end position="366"/>
    </location>
</feature>
<proteinExistence type="inferred from homology"/>
<dbReference type="InterPro" id="IPR025857">
    <property type="entry name" value="MacB_PCD"/>
</dbReference>
<feature type="transmembrane region" description="Helical" evidence="7">
    <location>
        <begin position="289"/>
        <end position="316"/>
    </location>
</feature>
<comment type="subcellular location">
    <subcellularLocation>
        <location evidence="1">Cell membrane</location>
        <topology evidence="1">Multi-pass membrane protein</topology>
    </subcellularLocation>
</comment>
<dbReference type="PANTHER" id="PTHR30572:SF4">
    <property type="entry name" value="ABC TRANSPORTER PERMEASE YTRF"/>
    <property type="match status" value="1"/>
</dbReference>
<evidence type="ECO:0000256" key="4">
    <source>
        <dbReference type="ARBA" id="ARBA00022989"/>
    </source>
</evidence>
<dbReference type="InterPro" id="IPR003838">
    <property type="entry name" value="ABC3_permease_C"/>
</dbReference>
<evidence type="ECO:0000256" key="6">
    <source>
        <dbReference type="ARBA" id="ARBA00038076"/>
    </source>
</evidence>
<evidence type="ECO:0000313" key="10">
    <source>
        <dbReference type="Proteomes" id="UP000031518"/>
    </source>
</evidence>
<keyword evidence="2" id="KW-1003">Cell membrane</keyword>
<feature type="transmembrane region" description="Helical" evidence="7">
    <location>
        <begin position="378"/>
        <end position="398"/>
    </location>
</feature>
<keyword evidence="4 7" id="KW-1133">Transmembrane helix</keyword>
<evidence type="ECO:0000313" key="9">
    <source>
        <dbReference type="EMBL" id="CDM66905.1"/>
    </source>
</evidence>
<evidence type="ECO:0000256" key="3">
    <source>
        <dbReference type="ARBA" id="ARBA00022692"/>
    </source>
</evidence>
<dbReference type="AlphaFoldDB" id="A0A0B6X3M6"/>
<name>A0A0B6X3M6_9BACT</name>
<evidence type="ECO:0000256" key="7">
    <source>
        <dbReference type="SAM" id="Phobius"/>
    </source>
</evidence>
<keyword evidence="5 7" id="KW-0472">Membrane</keyword>
<dbReference type="GO" id="GO:0005886">
    <property type="term" value="C:plasma membrane"/>
    <property type="evidence" value="ECO:0007669"/>
    <property type="project" value="UniProtKB-SubCell"/>
</dbReference>
<dbReference type="OrthoDB" id="9770036at2"/>
<dbReference type="Pfam" id="PF02687">
    <property type="entry name" value="FtsX"/>
    <property type="match status" value="1"/>
</dbReference>
<dbReference type="EMBL" id="CBXV010000008">
    <property type="protein sequence ID" value="CDM66905.1"/>
    <property type="molecule type" value="Genomic_DNA"/>
</dbReference>
<dbReference type="InterPro" id="IPR050250">
    <property type="entry name" value="Macrolide_Exporter_MacB"/>
</dbReference>
<evidence type="ECO:0000259" key="8">
    <source>
        <dbReference type="PROSITE" id="PS50206"/>
    </source>
</evidence>
<dbReference type="STRING" id="454194.PYK22_02946"/>
<feature type="transmembrane region" description="Helical" evidence="7">
    <location>
        <begin position="30"/>
        <end position="49"/>
    </location>
</feature>
<dbReference type="GO" id="GO:0022857">
    <property type="term" value="F:transmembrane transporter activity"/>
    <property type="evidence" value="ECO:0007669"/>
    <property type="project" value="TreeGrafter"/>
</dbReference>
<keyword evidence="10" id="KW-1185">Reference proteome</keyword>
<keyword evidence="3 7" id="KW-0812">Transmembrane</keyword>
<reference evidence="9 10" key="2">
    <citation type="submission" date="2015-01" db="EMBL/GenBank/DDBJ databases">
        <title>Complete genome sequence of Pyrinomonas methylaliphatogenes type strain K22T.</title>
        <authorList>
            <person name="Lee K.C.Y."/>
            <person name="Power J.F."/>
            <person name="Dunfield P.F."/>
            <person name="Morgan X.C."/>
            <person name="Huttenhower C."/>
            <person name="Stott M.B."/>
        </authorList>
    </citation>
    <scope>NUCLEOTIDE SEQUENCE [LARGE SCALE GENOMIC DNA]</scope>
    <source>
        <strain evidence="9 10">K22</strain>
    </source>
</reference>
<gene>
    <name evidence="9" type="ORF">PYK22_02946</name>
</gene>
<reference evidence="9 10" key="1">
    <citation type="submission" date="2013-12" db="EMBL/GenBank/DDBJ databases">
        <authorList>
            <person name="Stott M."/>
        </authorList>
    </citation>
    <scope>NUCLEOTIDE SEQUENCE [LARGE SCALE GENOMIC DNA]</scope>
    <source>
        <strain evidence="9 10">K22</strain>
    </source>
</reference>
<accession>A0A0B6X3M6</accession>
<dbReference type="Proteomes" id="UP000031518">
    <property type="component" value="Unassembled WGS sequence"/>
</dbReference>
<comment type="similarity">
    <text evidence="6">Belongs to the ABC-4 integral membrane protein family.</text>
</comment>
<organism evidence="9 10">
    <name type="scientific">Pyrinomonas methylaliphatogenes</name>
    <dbReference type="NCBI Taxonomy" id="454194"/>
    <lineage>
        <taxon>Bacteria</taxon>
        <taxon>Pseudomonadati</taxon>
        <taxon>Acidobacteriota</taxon>
        <taxon>Blastocatellia</taxon>
        <taxon>Blastocatellales</taxon>
        <taxon>Pyrinomonadaceae</taxon>
        <taxon>Pyrinomonas</taxon>
    </lineage>
</organism>
<dbReference type="PANTHER" id="PTHR30572">
    <property type="entry name" value="MEMBRANE COMPONENT OF TRANSPORTER-RELATED"/>
    <property type="match status" value="1"/>
</dbReference>
<dbReference type="InterPro" id="IPR001763">
    <property type="entry name" value="Rhodanese-like_dom"/>
</dbReference>
<evidence type="ECO:0000256" key="2">
    <source>
        <dbReference type="ARBA" id="ARBA00022475"/>
    </source>
</evidence>